<protein>
    <submittedName>
        <fullName evidence="1">4649_t:CDS:1</fullName>
    </submittedName>
</protein>
<gene>
    <name evidence="1" type="ORF">SPELUC_LOCUS10689</name>
</gene>
<evidence type="ECO:0000313" key="2">
    <source>
        <dbReference type="Proteomes" id="UP000789366"/>
    </source>
</evidence>
<name>A0ACA9P670_9GLOM</name>
<reference evidence="1" key="1">
    <citation type="submission" date="2021-06" db="EMBL/GenBank/DDBJ databases">
        <authorList>
            <person name="Kallberg Y."/>
            <person name="Tangrot J."/>
            <person name="Rosling A."/>
        </authorList>
    </citation>
    <scope>NUCLEOTIDE SEQUENCE</scope>
    <source>
        <strain evidence="1">28 12/20/2015</strain>
    </source>
</reference>
<sequence>MANTQSKIKLLKELNSKLQAENMELRNVNVKIKHENAELRQALEGHETRIG</sequence>
<evidence type="ECO:0000313" key="1">
    <source>
        <dbReference type="EMBL" id="CAG8689821.1"/>
    </source>
</evidence>
<comment type="caution">
    <text evidence="1">The sequence shown here is derived from an EMBL/GenBank/DDBJ whole genome shotgun (WGS) entry which is preliminary data.</text>
</comment>
<feature type="non-terminal residue" evidence="1">
    <location>
        <position position="51"/>
    </location>
</feature>
<dbReference type="EMBL" id="CAJVPW010020587">
    <property type="protein sequence ID" value="CAG8689821.1"/>
    <property type="molecule type" value="Genomic_DNA"/>
</dbReference>
<keyword evidence="2" id="KW-1185">Reference proteome</keyword>
<dbReference type="Proteomes" id="UP000789366">
    <property type="component" value="Unassembled WGS sequence"/>
</dbReference>
<accession>A0ACA9P670</accession>
<organism evidence="1 2">
    <name type="scientific">Cetraspora pellucida</name>
    <dbReference type="NCBI Taxonomy" id="1433469"/>
    <lineage>
        <taxon>Eukaryota</taxon>
        <taxon>Fungi</taxon>
        <taxon>Fungi incertae sedis</taxon>
        <taxon>Mucoromycota</taxon>
        <taxon>Glomeromycotina</taxon>
        <taxon>Glomeromycetes</taxon>
        <taxon>Diversisporales</taxon>
        <taxon>Gigasporaceae</taxon>
        <taxon>Cetraspora</taxon>
    </lineage>
</organism>
<proteinExistence type="predicted"/>